<organism evidence="5 6">
    <name type="scientific">Cryphonectria parasitica (strain ATCC 38755 / EP155)</name>
    <dbReference type="NCBI Taxonomy" id="660469"/>
    <lineage>
        <taxon>Eukaryota</taxon>
        <taxon>Fungi</taxon>
        <taxon>Dikarya</taxon>
        <taxon>Ascomycota</taxon>
        <taxon>Pezizomycotina</taxon>
        <taxon>Sordariomycetes</taxon>
        <taxon>Sordariomycetidae</taxon>
        <taxon>Diaporthales</taxon>
        <taxon>Cryphonectriaceae</taxon>
        <taxon>Cryphonectria-Endothia species complex</taxon>
        <taxon>Cryphonectria</taxon>
    </lineage>
</organism>
<comment type="caution">
    <text evidence="5">The sequence shown here is derived from an EMBL/GenBank/DDBJ whole genome shotgun (WGS) entry which is preliminary data.</text>
</comment>
<keyword evidence="3" id="KW-0732">Signal</keyword>
<dbReference type="EMBL" id="MU032349">
    <property type="protein sequence ID" value="KAF3764026.1"/>
    <property type="molecule type" value="Genomic_DNA"/>
</dbReference>
<dbReference type="RefSeq" id="XP_040774987.1">
    <property type="nucleotide sequence ID" value="XM_040917531.1"/>
</dbReference>
<evidence type="ECO:0000259" key="4">
    <source>
        <dbReference type="PROSITE" id="PS51387"/>
    </source>
</evidence>
<dbReference type="Proteomes" id="UP000803844">
    <property type="component" value="Unassembled WGS sequence"/>
</dbReference>
<accession>A0A9P4XZZ1</accession>
<gene>
    <name evidence="5" type="ORF">M406DRAFT_262722</name>
</gene>
<keyword evidence="2" id="KW-0560">Oxidoreductase</keyword>
<dbReference type="GO" id="GO:0016491">
    <property type="term" value="F:oxidoreductase activity"/>
    <property type="evidence" value="ECO:0007669"/>
    <property type="project" value="UniProtKB-KW"/>
</dbReference>
<feature type="domain" description="FAD-binding PCMH-type" evidence="4">
    <location>
        <begin position="114"/>
        <end position="292"/>
    </location>
</feature>
<evidence type="ECO:0000256" key="2">
    <source>
        <dbReference type="ARBA" id="ARBA00023002"/>
    </source>
</evidence>
<protein>
    <submittedName>
        <fullName evidence="5">FAD binding domain protein</fullName>
    </submittedName>
</protein>
<dbReference type="InterPro" id="IPR036318">
    <property type="entry name" value="FAD-bd_PCMH-like_sf"/>
</dbReference>
<dbReference type="GO" id="GO:0071949">
    <property type="term" value="F:FAD binding"/>
    <property type="evidence" value="ECO:0007669"/>
    <property type="project" value="InterPro"/>
</dbReference>
<dbReference type="PANTHER" id="PTHR13878:SF91">
    <property type="entry name" value="FAD BINDING DOMAIN PROTEIN (AFU_ORTHOLOGUE AFUA_6G12070)-RELATED"/>
    <property type="match status" value="1"/>
</dbReference>
<comment type="similarity">
    <text evidence="1">Belongs to the oxygen-dependent FAD-linked oxidoreductase family.</text>
</comment>
<reference evidence="5" key="1">
    <citation type="journal article" date="2020" name="Phytopathology">
        <title>Genome sequence of the chestnut blight fungus Cryphonectria parasitica EP155: A fundamental resource for an archetypical invasive plant pathogen.</title>
        <authorList>
            <person name="Crouch J.A."/>
            <person name="Dawe A."/>
            <person name="Aerts A."/>
            <person name="Barry K."/>
            <person name="Churchill A.C.L."/>
            <person name="Grimwood J."/>
            <person name="Hillman B."/>
            <person name="Milgroom M.G."/>
            <person name="Pangilinan J."/>
            <person name="Smith M."/>
            <person name="Salamov A."/>
            <person name="Schmutz J."/>
            <person name="Yadav J."/>
            <person name="Grigoriev I.V."/>
            <person name="Nuss D."/>
        </authorList>
    </citation>
    <scope>NUCLEOTIDE SEQUENCE</scope>
    <source>
        <strain evidence="5">EP155</strain>
    </source>
</reference>
<evidence type="ECO:0000313" key="5">
    <source>
        <dbReference type="EMBL" id="KAF3764026.1"/>
    </source>
</evidence>
<dbReference type="SUPFAM" id="SSF56176">
    <property type="entry name" value="FAD-binding/transporter-associated domain-like"/>
    <property type="match status" value="1"/>
</dbReference>
<feature type="chain" id="PRO_5040305958" evidence="3">
    <location>
        <begin position="20"/>
        <end position="566"/>
    </location>
</feature>
<proteinExistence type="inferred from homology"/>
<evidence type="ECO:0000256" key="1">
    <source>
        <dbReference type="ARBA" id="ARBA00005466"/>
    </source>
</evidence>
<dbReference type="Gene3D" id="3.30.465.10">
    <property type="match status" value="2"/>
</dbReference>
<dbReference type="AlphaFoldDB" id="A0A9P4XZZ1"/>
<dbReference type="InterPro" id="IPR016166">
    <property type="entry name" value="FAD-bd_PCMH"/>
</dbReference>
<dbReference type="InterPro" id="IPR006094">
    <property type="entry name" value="Oxid_FAD_bind_N"/>
</dbReference>
<evidence type="ECO:0000256" key="3">
    <source>
        <dbReference type="SAM" id="SignalP"/>
    </source>
</evidence>
<keyword evidence="6" id="KW-1185">Reference proteome</keyword>
<dbReference type="InterPro" id="IPR016169">
    <property type="entry name" value="FAD-bd_PCMH_sub2"/>
</dbReference>
<dbReference type="Pfam" id="PF08031">
    <property type="entry name" value="BBE"/>
    <property type="match status" value="1"/>
</dbReference>
<name>A0A9P4XZZ1_CRYP1</name>
<dbReference type="InterPro" id="IPR050432">
    <property type="entry name" value="FAD-linked_Oxidoreductases_BP"/>
</dbReference>
<dbReference type="PROSITE" id="PS51387">
    <property type="entry name" value="FAD_PCMH"/>
    <property type="match status" value="1"/>
</dbReference>
<dbReference type="InterPro" id="IPR012951">
    <property type="entry name" value="BBE"/>
</dbReference>
<dbReference type="Pfam" id="PF01565">
    <property type="entry name" value="FAD_binding_4"/>
    <property type="match status" value="1"/>
</dbReference>
<sequence>MRLLSVVAILAFGLQSVASAAVSAQCRCLPGDACWPSDSTWSAFNASLGGALIATVPIGSPCHDPNYDAAACEELQNAWTLPETHFPSTSSVMQAYFANQSCDPFTAQSRPCVLGNYVSYAVNVSSAAQVAEALTFAQTNNIRVLVRNTGHDFLGRSTGAGALAIWTHNLKTISFTDWTDEYYTGPAVQVGAGVLGYEILEAADAQDKVVVTGECPTVGIAGGYTQGGGHSALSTSFGLGADQTLEFEVVTAAGELVTASRTNNSDLYWALSGGGGGTYGVVLSMTVRTYPEATVGGASLEMAAAYTTQDNFNEAVSAFHALLPNMTDQGAMVVYYVSDAVFAINPITVYNSTADYVENTVLAPFTAKLAELGIPASVAYTELSYLDHYNAYMGPLPYGNVAVEDYQFGSRMIPRSVIEDNNDGLQTVLQNLTANGVLAVGSSASYVGPEGAYNSANPAWRNTTVHLQLTTPWNSSAAAWPAMLAAQKQMTDEFVPQLTAVTPDSGAYVNEADFNQPDWQETFFGSNYDALLAIKNKWDPESLFYILKGVGSEAWTVSEDGRMCRT</sequence>
<dbReference type="PANTHER" id="PTHR13878">
    <property type="entry name" value="GULONOLACTONE OXIDASE"/>
    <property type="match status" value="1"/>
</dbReference>
<dbReference type="OrthoDB" id="9983560at2759"/>
<feature type="signal peptide" evidence="3">
    <location>
        <begin position="1"/>
        <end position="19"/>
    </location>
</feature>
<dbReference type="GeneID" id="63834660"/>
<evidence type="ECO:0000313" key="6">
    <source>
        <dbReference type="Proteomes" id="UP000803844"/>
    </source>
</evidence>